<evidence type="ECO:0000256" key="2">
    <source>
        <dbReference type="ARBA" id="ARBA00007401"/>
    </source>
</evidence>
<evidence type="ECO:0000256" key="1">
    <source>
        <dbReference type="ARBA" id="ARBA00001412"/>
    </source>
</evidence>
<dbReference type="EMBL" id="AMEM01000041">
    <property type="protein sequence ID" value="EKX87858.1"/>
    <property type="molecule type" value="Genomic_DNA"/>
</dbReference>
<dbReference type="GO" id="GO:0004565">
    <property type="term" value="F:beta-galactosidase activity"/>
    <property type="evidence" value="ECO:0007669"/>
    <property type="project" value="UniProtKB-EC"/>
</dbReference>
<dbReference type="SMART" id="SM01038">
    <property type="entry name" value="Bgal_small_N"/>
    <property type="match status" value="1"/>
</dbReference>
<dbReference type="SUPFAM" id="SSF49785">
    <property type="entry name" value="Galactose-binding domain-like"/>
    <property type="match status" value="1"/>
</dbReference>
<dbReference type="AlphaFoldDB" id="L1M9F6"/>
<keyword evidence="6 8" id="KW-0326">Glycosidase</keyword>
<keyword evidence="11" id="KW-1185">Reference proteome</keyword>
<comment type="catalytic activity">
    <reaction evidence="1 8">
        <text>Hydrolysis of terminal non-reducing beta-D-galactose residues in beta-D-galactosides.</text>
        <dbReference type="EC" id="3.2.1.23"/>
    </reaction>
</comment>
<dbReference type="InterPro" id="IPR006103">
    <property type="entry name" value="Glyco_hydro_2_cat"/>
</dbReference>
<dbReference type="GO" id="GO:0009341">
    <property type="term" value="C:beta-galactosidase complex"/>
    <property type="evidence" value="ECO:0007669"/>
    <property type="project" value="InterPro"/>
</dbReference>
<dbReference type="Pfam" id="PF02929">
    <property type="entry name" value="Bgal_small_N"/>
    <property type="match status" value="1"/>
</dbReference>
<dbReference type="RefSeq" id="WP_006062439.1">
    <property type="nucleotide sequence ID" value="NZ_KB290824.1"/>
</dbReference>
<dbReference type="InterPro" id="IPR036156">
    <property type="entry name" value="Beta-gal/glucu_dom_sf"/>
</dbReference>
<dbReference type="Gene3D" id="2.70.98.10">
    <property type="match status" value="1"/>
</dbReference>
<dbReference type="Pfam" id="PF02836">
    <property type="entry name" value="Glyco_hydro_2_C"/>
    <property type="match status" value="1"/>
</dbReference>
<dbReference type="Pfam" id="PF16353">
    <property type="entry name" value="LacZ_4"/>
    <property type="match status" value="1"/>
</dbReference>
<dbReference type="GO" id="GO:0030246">
    <property type="term" value="F:carbohydrate binding"/>
    <property type="evidence" value="ECO:0007669"/>
    <property type="project" value="InterPro"/>
</dbReference>
<evidence type="ECO:0000256" key="7">
    <source>
        <dbReference type="ARBA" id="ARBA00032230"/>
    </source>
</evidence>
<dbReference type="InterPro" id="IPR008979">
    <property type="entry name" value="Galactose-bd-like_sf"/>
</dbReference>
<dbReference type="SUPFAM" id="SSF51445">
    <property type="entry name" value="(Trans)glycosidases"/>
    <property type="match status" value="1"/>
</dbReference>
<dbReference type="InterPro" id="IPR006101">
    <property type="entry name" value="Glyco_hydro_2"/>
</dbReference>
<dbReference type="EC" id="3.2.1.23" evidence="3 8"/>
<proteinExistence type="inferred from homology"/>
<dbReference type="Gene3D" id="3.20.20.80">
    <property type="entry name" value="Glycosidases"/>
    <property type="match status" value="1"/>
</dbReference>
<dbReference type="InterPro" id="IPR032312">
    <property type="entry name" value="LacZ_4"/>
</dbReference>
<organism evidence="10 11">
    <name type="scientific">Corynebacterium durum F0235</name>
    <dbReference type="NCBI Taxonomy" id="1035195"/>
    <lineage>
        <taxon>Bacteria</taxon>
        <taxon>Bacillati</taxon>
        <taxon>Actinomycetota</taxon>
        <taxon>Actinomycetes</taxon>
        <taxon>Mycobacteriales</taxon>
        <taxon>Corynebacteriaceae</taxon>
        <taxon>Corynebacterium</taxon>
    </lineage>
</organism>
<dbReference type="InterPro" id="IPR013783">
    <property type="entry name" value="Ig-like_fold"/>
</dbReference>
<sequence length="1022" mass="116090">MIVPRHFDDLSVLHEHTLPPRAYYVPASHPLSTAWKREDSDRFHLLNGTWAFKYLPSIYELTEPFWDHSPTTSAPDGFSMIEVPSTWQHLGYDHHHYTNVRYPIPLDPPHVPQDNPCGAYIRDFDYTPNPQAPSTYLTFEGVDSCFYVWLNGTYIGYSQVSHASAEFDVTEFIHPGANRLAVLVLKWCDGTYLEDQDKFRTSGIFRDVYFVDRPAAVFFDYVTTTSFTSDTAIVDIRGNYRGGTVPTTVELYDSDGHLVTTSTMELIDADADYTHHAQLTVTNPHLWNAEDPYLYQLAIVTPDEVITDRVGIRDVAVKDTEVCLNGNPLTLRGVNRHDSDPVTGPVVDLEHMQRDLRLMKEHNINAVRSSHYPNDPRFYQLCDEYGFYVMSEADNESHGTQTQFLADASWDNQVEHWNEPIADNPKWTEATVDRMQLCVHREKNRPSIISWSAGNECAYGCTLEAALSWTKSFDPTRLTHYESSYYRDSKRRYDYSCIDLYSRMYPAIEEIREYLDSDPDKPFILVEYCHAMGNSPGDLEDYWEIIRTDKRMCGGFVWEWCDHAVTAGTSEDGRPIYLYGGDHDEQIHDGNFCVDGLVSPDRIPHSGLAELKNVQRPARVVAYDQDKGLLTIVNELDHTDLSQYLSISYEVRRDGAIVEHGDLDLNEPVPLHATTTLRCEPRIPESGRCHLLVTYRLARPEPLLTTGHILGFDEVPLHNSDARHQRAVELAHRPVGNQPLSVSRTATRIDVDTRDLHCSFDVRTGLPVSLVHRGSEFLDRPAELNIWRAPTDNDRHIRREWERAHYHQATARAYAVDVSEEPGRVIISAEVAVVAPTVQPVLRGHLTWTITDSNVLSLNLRLQRTLGFPSLPRLGLRLFLPESMNQVDYCGMGPQESYVDKHRGSYHGTFNATVADLHQDYIRPQENGSHSDCNEVTISDSDRSLTALALSPFSFNASHYTQEELVAQKRNTDLTPSGSTVLCLDAAMAGIGSNSCGPTLRPKYQVKNHELEMDLHLLLTTF</sequence>
<dbReference type="PROSITE" id="PS00608">
    <property type="entry name" value="GLYCOSYL_HYDROL_F2_2"/>
    <property type="match status" value="1"/>
</dbReference>
<comment type="caution">
    <text evidence="10">The sequence shown here is derived from an EMBL/GenBank/DDBJ whole genome shotgun (WGS) entry which is preliminary data.</text>
</comment>
<dbReference type="SUPFAM" id="SSF74650">
    <property type="entry name" value="Galactose mutarotase-like"/>
    <property type="match status" value="1"/>
</dbReference>
<dbReference type="Gene3D" id="2.60.40.10">
    <property type="entry name" value="Immunoglobulins"/>
    <property type="match status" value="2"/>
</dbReference>
<evidence type="ECO:0000313" key="11">
    <source>
        <dbReference type="Proteomes" id="UP000010445"/>
    </source>
</evidence>
<accession>L1M9F6</accession>
<dbReference type="eggNOG" id="COG3250">
    <property type="taxonomic scope" value="Bacteria"/>
</dbReference>
<dbReference type="PANTHER" id="PTHR46323">
    <property type="entry name" value="BETA-GALACTOSIDASE"/>
    <property type="match status" value="1"/>
</dbReference>
<evidence type="ECO:0000256" key="5">
    <source>
        <dbReference type="ARBA" id="ARBA00022801"/>
    </source>
</evidence>
<dbReference type="InterPro" id="IPR017853">
    <property type="entry name" value="GH"/>
</dbReference>
<dbReference type="PROSITE" id="PS00719">
    <property type="entry name" value="GLYCOSYL_HYDROL_F2_1"/>
    <property type="match status" value="1"/>
</dbReference>
<dbReference type="InterPro" id="IPR006104">
    <property type="entry name" value="Glyco_hydro_2_N"/>
</dbReference>
<dbReference type="GO" id="GO:0005990">
    <property type="term" value="P:lactose catabolic process"/>
    <property type="evidence" value="ECO:0007669"/>
    <property type="project" value="TreeGrafter"/>
</dbReference>
<dbReference type="PRINTS" id="PR00132">
    <property type="entry name" value="GLHYDRLASE2"/>
</dbReference>
<comment type="similarity">
    <text evidence="2 8">Belongs to the glycosyl hydrolase 2 family.</text>
</comment>
<dbReference type="Pfam" id="PF00703">
    <property type="entry name" value="Glyco_hydro_2"/>
    <property type="match status" value="1"/>
</dbReference>
<gene>
    <name evidence="10" type="ORF">HMPREF9997_02636</name>
</gene>
<dbReference type="InterPro" id="IPR011013">
    <property type="entry name" value="Gal_mutarotase_sf_dom"/>
</dbReference>
<dbReference type="HOGENOM" id="CLU_002346_0_2_11"/>
<evidence type="ECO:0000256" key="3">
    <source>
        <dbReference type="ARBA" id="ARBA00012756"/>
    </source>
</evidence>
<evidence type="ECO:0000256" key="6">
    <source>
        <dbReference type="ARBA" id="ARBA00023295"/>
    </source>
</evidence>
<keyword evidence="5 8" id="KW-0378">Hydrolase</keyword>
<evidence type="ECO:0000313" key="10">
    <source>
        <dbReference type="EMBL" id="EKX87858.1"/>
    </source>
</evidence>
<dbReference type="STRING" id="1035195.HMPREF9997_02636"/>
<dbReference type="Pfam" id="PF02837">
    <property type="entry name" value="Glyco_hydro_2_N"/>
    <property type="match status" value="1"/>
</dbReference>
<dbReference type="InterPro" id="IPR004199">
    <property type="entry name" value="B-gal_small/dom_5"/>
</dbReference>
<evidence type="ECO:0000256" key="8">
    <source>
        <dbReference type="RuleBase" id="RU361154"/>
    </source>
</evidence>
<protein>
    <recommendedName>
        <fullName evidence="4 8">Beta-galactosidase</fullName>
        <ecNumber evidence="3 8">3.2.1.23</ecNumber>
    </recommendedName>
    <alternativeName>
        <fullName evidence="7 8">Lactase</fullName>
    </alternativeName>
</protein>
<name>L1M9F6_9CORY</name>
<dbReference type="OrthoDB" id="9762066at2"/>
<evidence type="ECO:0000256" key="4">
    <source>
        <dbReference type="ARBA" id="ARBA00013303"/>
    </source>
</evidence>
<dbReference type="Gene3D" id="2.60.120.260">
    <property type="entry name" value="Galactose-binding domain-like"/>
    <property type="match status" value="1"/>
</dbReference>
<reference evidence="10" key="1">
    <citation type="submission" date="2012-05" db="EMBL/GenBank/DDBJ databases">
        <authorList>
            <person name="Weinstock G."/>
            <person name="Sodergren E."/>
            <person name="Lobos E.A."/>
            <person name="Fulton L."/>
            <person name="Fulton R."/>
            <person name="Courtney L."/>
            <person name="Fronick C."/>
            <person name="O'Laughlin M."/>
            <person name="Godfrey J."/>
            <person name="Wilson R.M."/>
            <person name="Miner T."/>
            <person name="Farmer C."/>
            <person name="Delehaunty K."/>
            <person name="Cordes M."/>
            <person name="Minx P."/>
            <person name="Tomlinson C."/>
            <person name="Chen J."/>
            <person name="Wollam A."/>
            <person name="Pepin K.H."/>
            <person name="Bhonagiri V."/>
            <person name="Zhang X."/>
            <person name="Suruliraj S."/>
            <person name="Warren W."/>
            <person name="Mitreva M."/>
            <person name="Mardis E.R."/>
            <person name="Wilson R.K."/>
        </authorList>
    </citation>
    <scope>NUCLEOTIDE SEQUENCE [LARGE SCALE GENOMIC DNA]</scope>
    <source>
        <strain evidence="10">F0235</strain>
    </source>
</reference>
<dbReference type="InterPro" id="IPR023230">
    <property type="entry name" value="Glyco_hydro_2_CS"/>
</dbReference>
<dbReference type="InterPro" id="IPR014718">
    <property type="entry name" value="GH-type_carb-bd"/>
</dbReference>
<dbReference type="Proteomes" id="UP000010445">
    <property type="component" value="Unassembled WGS sequence"/>
</dbReference>
<dbReference type="PATRIC" id="fig|1035195.3.peg.2358"/>
<dbReference type="InterPro" id="IPR050347">
    <property type="entry name" value="Bact_Beta-galactosidase"/>
</dbReference>
<dbReference type="SUPFAM" id="SSF49303">
    <property type="entry name" value="beta-Galactosidase/glucuronidase domain"/>
    <property type="match status" value="2"/>
</dbReference>
<dbReference type="InterPro" id="IPR023232">
    <property type="entry name" value="Glyco_hydro_2_AS"/>
</dbReference>
<dbReference type="PANTHER" id="PTHR46323:SF2">
    <property type="entry name" value="BETA-GALACTOSIDASE"/>
    <property type="match status" value="1"/>
</dbReference>
<evidence type="ECO:0000259" key="9">
    <source>
        <dbReference type="SMART" id="SM01038"/>
    </source>
</evidence>
<feature type="domain" description="Beta galactosidase small chain/" evidence="9">
    <location>
        <begin position="750"/>
        <end position="1016"/>
    </location>
</feature>
<dbReference type="InterPro" id="IPR006102">
    <property type="entry name" value="Ig-like_GH2"/>
</dbReference>